<dbReference type="RefSeq" id="WP_110258115.1">
    <property type="nucleotide sequence ID" value="NZ_QJKB01000018.1"/>
</dbReference>
<feature type="transmembrane region" description="Helical" evidence="1">
    <location>
        <begin position="28"/>
        <end position="53"/>
    </location>
</feature>
<feature type="transmembrane region" description="Helical" evidence="1">
    <location>
        <begin position="175"/>
        <end position="196"/>
    </location>
</feature>
<keyword evidence="2" id="KW-0378">Hydrolase</keyword>
<feature type="transmembrane region" description="Helical" evidence="1">
    <location>
        <begin position="59"/>
        <end position="78"/>
    </location>
</feature>
<name>A0A318IQC3_9BURK</name>
<sequence length="198" mass="22050">MSSFLAHVAAGLTLYFCKPVDKTRRPGLALGLPVLLVWLAIVPDFDYLAIWFLHARFELRVTHTLLFCFLISGIIYWLTARLKPAYAAASGYWVLLLAVCSHLVLDLLVGRSLPLLWPFVPHKFSLSMALLPGVSHTGVISYAFWRNLLMEACLLTPILAAIIMLARGLPLRAYLPEILLVLAMWSGLVFASGRLMSN</sequence>
<dbReference type="AlphaFoldDB" id="A0A318IQC3"/>
<keyword evidence="1" id="KW-0472">Membrane</keyword>
<dbReference type="Proteomes" id="UP000247792">
    <property type="component" value="Unassembled WGS sequence"/>
</dbReference>
<protein>
    <submittedName>
        <fullName evidence="2">LexA-binding, inner membrane-associated putative hydrolase</fullName>
    </submittedName>
</protein>
<keyword evidence="1" id="KW-1133">Transmembrane helix</keyword>
<feature type="transmembrane region" description="Helical" evidence="1">
    <location>
        <begin position="124"/>
        <end position="145"/>
    </location>
</feature>
<gene>
    <name evidence="2" type="ORF">DFR42_11834</name>
</gene>
<feature type="transmembrane region" description="Helical" evidence="1">
    <location>
        <begin position="85"/>
        <end position="104"/>
    </location>
</feature>
<dbReference type="EMBL" id="QJKB01000018">
    <property type="protein sequence ID" value="PXX37213.1"/>
    <property type="molecule type" value="Genomic_DNA"/>
</dbReference>
<accession>A0A318IQC3</accession>
<proteinExistence type="predicted"/>
<keyword evidence="1" id="KW-0812">Transmembrane</keyword>
<dbReference type="OrthoDB" id="6059269at2"/>
<dbReference type="Pfam" id="PF04307">
    <property type="entry name" value="YdjM"/>
    <property type="match status" value="1"/>
</dbReference>
<keyword evidence="3" id="KW-1185">Reference proteome</keyword>
<evidence type="ECO:0000313" key="3">
    <source>
        <dbReference type="Proteomes" id="UP000247792"/>
    </source>
</evidence>
<dbReference type="GO" id="GO:0016787">
    <property type="term" value="F:hydrolase activity"/>
    <property type="evidence" value="ECO:0007669"/>
    <property type="project" value="UniProtKB-KW"/>
</dbReference>
<comment type="caution">
    <text evidence="2">The sequence shown here is derived from an EMBL/GenBank/DDBJ whole genome shotgun (WGS) entry which is preliminary data.</text>
</comment>
<evidence type="ECO:0000313" key="2">
    <source>
        <dbReference type="EMBL" id="PXX37213.1"/>
    </source>
</evidence>
<reference evidence="2 3" key="1">
    <citation type="submission" date="2018-05" db="EMBL/GenBank/DDBJ databases">
        <title>Genomic Encyclopedia of Type Strains, Phase IV (KMG-IV): sequencing the most valuable type-strain genomes for metagenomic binning, comparative biology and taxonomic classification.</title>
        <authorList>
            <person name="Goeker M."/>
        </authorList>
    </citation>
    <scope>NUCLEOTIDE SEQUENCE [LARGE SCALE GENOMIC DNA]</scope>
    <source>
        <strain evidence="2 3">DSM 19792</strain>
    </source>
</reference>
<organism evidence="2 3">
    <name type="scientific">Undibacterium pigrum</name>
    <dbReference type="NCBI Taxonomy" id="401470"/>
    <lineage>
        <taxon>Bacteria</taxon>
        <taxon>Pseudomonadati</taxon>
        <taxon>Pseudomonadota</taxon>
        <taxon>Betaproteobacteria</taxon>
        <taxon>Burkholderiales</taxon>
        <taxon>Oxalobacteraceae</taxon>
        <taxon>Undibacterium</taxon>
    </lineage>
</organism>
<evidence type="ECO:0000256" key="1">
    <source>
        <dbReference type="SAM" id="Phobius"/>
    </source>
</evidence>
<feature type="transmembrane region" description="Helical" evidence="1">
    <location>
        <begin position="152"/>
        <end position="169"/>
    </location>
</feature>
<dbReference type="InterPro" id="IPR007404">
    <property type="entry name" value="YdjM-like"/>
</dbReference>